<reference evidence="2 3" key="1">
    <citation type="submission" date="2016-10" db="EMBL/GenBank/DDBJ databases">
        <authorList>
            <person name="de Groot N.N."/>
        </authorList>
    </citation>
    <scope>NUCLEOTIDE SEQUENCE [LARGE SCALE GENOMIC DNA]</scope>
    <source>
        <strain evidence="2 3">DSM 11457</strain>
    </source>
</reference>
<dbReference type="InterPro" id="IPR001763">
    <property type="entry name" value="Rhodanese-like_dom"/>
</dbReference>
<accession>A0A1H7WPD8</accession>
<proteinExistence type="predicted"/>
<dbReference type="SUPFAM" id="SSF52821">
    <property type="entry name" value="Rhodanese/Cell cycle control phosphatase"/>
    <property type="match status" value="1"/>
</dbReference>
<evidence type="ECO:0000313" key="3">
    <source>
        <dbReference type="Proteomes" id="UP000182160"/>
    </source>
</evidence>
<feature type="domain" description="Rhodanese" evidence="1">
    <location>
        <begin position="235"/>
        <end position="338"/>
    </location>
</feature>
<protein>
    <submittedName>
        <fullName evidence="2">Rhodanese-like domain-containing protein</fullName>
    </submittedName>
</protein>
<organism evidence="2 3">
    <name type="scientific">Roseovarius tolerans</name>
    <dbReference type="NCBI Taxonomy" id="74031"/>
    <lineage>
        <taxon>Bacteria</taxon>
        <taxon>Pseudomonadati</taxon>
        <taxon>Pseudomonadota</taxon>
        <taxon>Alphaproteobacteria</taxon>
        <taxon>Rhodobacterales</taxon>
        <taxon>Roseobacteraceae</taxon>
        <taxon>Roseovarius</taxon>
    </lineage>
</organism>
<dbReference type="EMBL" id="FOBO01000003">
    <property type="protein sequence ID" value="SEM23436.1"/>
    <property type="molecule type" value="Genomic_DNA"/>
</dbReference>
<evidence type="ECO:0000259" key="1">
    <source>
        <dbReference type="PROSITE" id="PS50206"/>
    </source>
</evidence>
<sequence length="340" mass="37247">MIPGTRCSDIEQVSFGIHDLVEPRLVIRGHQALLERDDILIECQHCDSTVFSPLGFVHGHHPDGQKRRDFGNEVGGANKADDVVTRNTGLREVFCLTPERVLLKPRSASWRASEVVVTNKHDSVGEVLCGILSARFDLHRLEDKMNTFATAFATALIAGSAQADPTVGITKSMPQVTVQTENGPQVINRVQDPSHEITDEWARTSRPCPEFCIQPMSPAPGVSTIGELELLEMLQDPESVVVDSRTPDWFQGGTIPGAINIPYTYVVDELGLLGCEPDFDGWDCAEAKRVALFCNGIWCGQSPTAIRNMIDAGYPAEQISYYRGGMQVWRLLGLTVTGGS</sequence>
<dbReference type="Proteomes" id="UP000182160">
    <property type="component" value="Unassembled WGS sequence"/>
</dbReference>
<dbReference type="PROSITE" id="PS50206">
    <property type="entry name" value="RHODANESE_3"/>
    <property type="match status" value="1"/>
</dbReference>
<dbReference type="InterPro" id="IPR036873">
    <property type="entry name" value="Rhodanese-like_dom_sf"/>
</dbReference>
<name>A0A1H7WPD8_9RHOB</name>
<dbReference type="Pfam" id="PF00581">
    <property type="entry name" value="Rhodanese"/>
    <property type="match status" value="1"/>
</dbReference>
<dbReference type="Gene3D" id="3.40.250.10">
    <property type="entry name" value="Rhodanese-like domain"/>
    <property type="match status" value="1"/>
</dbReference>
<dbReference type="AlphaFoldDB" id="A0A1H7WPD8"/>
<evidence type="ECO:0000313" key="2">
    <source>
        <dbReference type="EMBL" id="SEM23436.1"/>
    </source>
</evidence>
<dbReference type="CDD" id="cd00158">
    <property type="entry name" value="RHOD"/>
    <property type="match status" value="1"/>
</dbReference>
<gene>
    <name evidence="2" type="ORF">SAMN04488077_10391</name>
</gene>
<dbReference type="SMART" id="SM00450">
    <property type="entry name" value="RHOD"/>
    <property type="match status" value="1"/>
</dbReference>